<comment type="caution">
    <text evidence="2">The sequence shown here is derived from an EMBL/GenBank/DDBJ whole genome shotgun (WGS) entry which is preliminary data.</text>
</comment>
<gene>
    <name evidence="2" type="ORF">JMJ35_009694</name>
</gene>
<proteinExistence type="predicted"/>
<feature type="region of interest" description="Disordered" evidence="1">
    <location>
        <begin position="63"/>
        <end position="127"/>
    </location>
</feature>
<evidence type="ECO:0000256" key="1">
    <source>
        <dbReference type="SAM" id="MobiDB-lite"/>
    </source>
</evidence>
<reference evidence="2" key="1">
    <citation type="submission" date="2023-03" db="EMBL/GenBank/DDBJ databases">
        <title>Complete genome of Cladonia borealis.</title>
        <authorList>
            <person name="Park H."/>
        </authorList>
    </citation>
    <scope>NUCLEOTIDE SEQUENCE</scope>
    <source>
        <strain evidence="2">ANT050790</strain>
    </source>
</reference>
<protein>
    <submittedName>
        <fullName evidence="2">Uncharacterized protein</fullName>
    </submittedName>
</protein>
<feature type="region of interest" description="Disordered" evidence="1">
    <location>
        <begin position="1"/>
        <end position="50"/>
    </location>
</feature>
<sequence>MPHTTQPSPAGATIQPAAFADSGETADMDLKADNDLKADSDGTADNDWKADSDDTAAVFKAAAPFDQTVPDSPESEAAAPLNQPLPYTGAASPGALTPLFQLSPGSDEDDDDVPYIRASSPSTLDGA</sequence>
<dbReference type="EMBL" id="JAFEKC020000022">
    <property type="protein sequence ID" value="KAK0507805.1"/>
    <property type="molecule type" value="Genomic_DNA"/>
</dbReference>
<name>A0AA39QRH1_9LECA</name>
<evidence type="ECO:0000313" key="3">
    <source>
        <dbReference type="Proteomes" id="UP001166286"/>
    </source>
</evidence>
<dbReference type="Proteomes" id="UP001166286">
    <property type="component" value="Unassembled WGS sequence"/>
</dbReference>
<dbReference type="AlphaFoldDB" id="A0AA39QRH1"/>
<accession>A0AA39QRH1</accession>
<organism evidence="2 3">
    <name type="scientific">Cladonia borealis</name>
    <dbReference type="NCBI Taxonomy" id="184061"/>
    <lineage>
        <taxon>Eukaryota</taxon>
        <taxon>Fungi</taxon>
        <taxon>Dikarya</taxon>
        <taxon>Ascomycota</taxon>
        <taxon>Pezizomycotina</taxon>
        <taxon>Lecanoromycetes</taxon>
        <taxon>OSLEUM clade</taxon>
        <taxon>Lecanoromycetidae</taxon>
        <taxon>Lecanorales</taxon>
        <taxon>Lecanorineae</taxon>
        <taxon>Cladoniaceae</taxon>
        <taxon>Cladonia</taxon>
    </lineage>
</organism>
<keyword evidence="3" id="KW-1185">Reference proteome</keyword>
<evidence type="ECO:0000313" key="2">
    <source>
        <dbReference type="EMBL" id="KAK0507805.1"/>
    </source>
</evidence>
<feature type="compositionally biased region" description="Basic and acidic residues" evidence="1">
    <location>
        <begin position="28"/>
        <end position="50"/>
    </location>
</feature>